<feature type="compositionally biased region" description="Polar residues" evidence="1">
    <location>
        <begin position="33"/>
        <end position="42"/>
    </location>
</feature>
<evidence type="ECO:0000313" key="2">
    <source>
        <dbReference type="EMBL" id="KAA1128480.1"/>
    </source>
</evidence>
<sequence>MAVSPISAHHSRSKAPRQLPLQLTLRAAPKPPNNQSHTNMDPPSNPGDSSESLSSEGGPSVPSAAAQLAPVEGPVEQEEVLQGPAEQAEEAAIPESKQSDDNDNEGMEGEEADQDEDMAAEAVEDDAEEALEPLDYSELFRPAGILPMSFPLPQFEEFESMAEILEQLQPLARAIVRGFLYDLRDIFLERIDYYQNFQIPEFHHHLVLLSDHLLVIKILNSADPAWTEALLSEYIAAVDEYVEEAAERFHRLHLSYTYSQPDSSPPPAHLVSEDAPGGPATCTICLIRYAPDSQVVVLACHDTHHFHRSCLSVAPKVFGPLT</sequence>
<dbReference type="AlphaFoldDB" id="A0A5B0RRK8"/>
<dbReference type="Gene3D" id="3.30.40.10">
    <property type="entry name" value="Zinc/RING finger domain, C3HC4 (zinc finger)"/>
    <property type="match status" value="1"/>
</dbReference>
<evidence type="ECO:0000313" key="3">
    <source>
        <dbReference type="Proteomes" id="UP000325313"/>
    </source>
</evidence>
<gene>
    <name evidence="2" type="ORF">PGTUg99_013805</name>
</gene>
<feature type="compositionally biased region" description="Low complexity" evidence="1">
    <location>
        <begin position="84"/>
        <end position="95"/>
    </location>
</feature>
<name>A0A5B0RRK8_PUCGR</name>
<feature type="compositionally biased region" description="Low complexity" evidence="1">
    <location>
        <begin position="46"/>
        <end position="63"/>
    </location>
</feature>
<dbReference type="Proteomes" id="UP000325313">
    <property type="component" value="Unassembled WGS sequence"/>
</dbReference>
<accession>A0A5B0RRK8</accession>
<proteinExistence type="predicted"/>
<reference evidence="2 3" key="1">
    <citation type="submission" date="2019-05" db="EMBL/GenBank/DDBJ databases">
        <title>Emergence of the Ug99 lineage of the wheat stem rust pathogen through somatic hybridization.</title>
        <authorList>
            <person name="Li F."/>
            <person name="Upadhyaya N.M."/>
            <person name="Sperschneider J."/>
            <person name="Matny O."/>
            <person name="Nguyen-Phuc H."/>
            <person name="Mago R."/>
            <person name="Raley C."/>
            <person name="Miller M.E."/>
            <person name="Silverstein K.A.T."/>
            <person name="Henningsen E."/>
            <person name="Hirsch C.D."/>
            <person name="Visser B."/>
            <person name="Pretorius Z.A."/>
            <person name="Steffenson B.J."/>
            <person name="Schwessinger B."/>
            <person name="Dodds P.N."/>
            <person name="Figueroa M."/>
        </authorList>
    </citation>
    <scope>NUCLEOTIDE SEQUENCE [LARGE SCALE GENOMIC DNA]</scope>
    <source>
        <strain evidence="2 3">Ug99</strain>
    </source>
</reference>
<comment type="caution">
    <text evidence="2">The sequence shown here is derived from an EMBL/GenBank/DDBJ whole genome shotgun (WGS) entry which is preliminary data.</text>
</comment>
<dbReference type="InterPro" id="IPR013083">
    <property type="entry name" value="Znf_RING/FYVE/PHD"/>
</dbReference>
<dbReference type="EMBL" id="VDEP01000141">
    <property type="protein sequence ID" value="KAA1128480.1"/>
    <property type="molecule type" value="Genomic_DNA"/>
</dbReference>
<organism evidence="2 3">
    <name type="scientific">Puccinia graminis f. sp. tritici</name>
    <dbReference type="NCBI Taxonomy" id="56615"/>
    <lineage>
        <taxon>Eukaryota</taxon>
        <taxon>Fungi</taxon>
        <taxon>Dikarya</taxon>
        <taxon>Basidiomycota</taxon>
        <taxon>Pucciniomycotina</taxon>
        <taxon>Pucciniomycetes</taxon>
        <taxon>Pucciniales</taxon>
        <taxon>Pucciniaceae</taxon>
        <taxon>Puccinia</taxon>
    </lineage>
</organism>
<evidence type="ECO:0008006" key="4">
    <source>
        <dbReference type="Google" id="ProtNLM"/>
    </source>
</evidence>
<evidence type="ECO:0000256" key="1">
    <source>
        <dbReference type="SAM" id="MobiDB-lite"/>
    </source>
</evidence>
<feature type="compositionally biased region" description="Acidic residues" evidence="1">
    <location>
        <begin position="101"/>
        <end position="126"/>
    </location>
</feature>
<protein>
    <recommendedName>
        <fullName evidence="4">RING-type domain-containing protein</fullName>
    </recommendedName>
</protein>
<feature type="region of interest" description="Disordered" evidence="1">
    <location>
        <begin position="1"/>
        <end position="126"/>
    </location>
</feature>
<dbReference type="SUPFAM" id="SSF57850">
    <property type="entry name" value="RING/U-box"/>
    <property type="match status" value="1"/>
</dbReference>